<gene>
    <name evidence="3" type="ORF">PMEA_00015294</name>
</gene>
<keyword evidence="1" id="KW-1015">Disulfide bond</keyword>
<name>A0AAU9X0N2_9CNID</name>
<dbReference type="InterPro" id="IPR009003">
    <property type="entry name" value="Peptidase_S1_PA"/>
</dbReference>
<dbReference type="Proteomes" id="UP001159428">
    <property type="component" value="Unassembled WGS sequence"/>
</dbReference>
<accession>A0AAU9X0N2</accession>
<proteinExistence type="predicted"/>
<evidence type="ECO:0000259" key="2">
    <source>
        <dbReference type="PROSITE" id="PS50240"/>
    </source>
</evidence>
<dbReference type="InterPro" id="IPR043504">
    <property type="entry name" value="Peptidase_S1_PA_chymotrypsin"/>
</dbReference>
<dbReference type="EMBL" id="CALNXJ010000027">
    <property type="protein sequence ID" value="CAH3132943.1"/>
    <property type="molecule type" value="Genomic_DNA"/>
</dbReference>
<dbReference type="SMART" id="SM00020">
    <property type="entry name" value="Tryp_SPc"/>
    <property type="match status" value="1"/>
</dbReference>
<dbReference type="PANTHER" id="PTHR24253">
    <property type="entry name" value="TRANSMEMBRANE PROTEASE SERINE"/>
    <property type="match status" value="1"/>
</dbReference>
<evidence type="ECO:0000313" key="3">
    <source>
        <dbReference type="EMBL" id="CAH3132943.1"/>
    </source>
</evidence>
<feature type="domain" description="Peptidase S1" evidence="2">
    <location>
        <begin position="12"/>
        <end position="179"/>
    </location>
</feature>
<sequence length="185" mass="20277">MDLSKEAWRFLKSIFNPQYTSNASTYEFPSDYDNGIQKYIFVKEIPMVIRSIYICGLQKTLAYFKGIFFSGRGLQVGVKGNGSVPSCPLRLLIELGSSISEKRPIYNGLIHERALCAGSAKGGVGPCQFDSGGPLACQESGLWYLSGVVSWGVGCEEPNKLGVYSDMSVLMDWVKDMVVADASFI</sequence>
<dbReference type="SUPFAM" id="SSF50494">
    <property type="entry name" value="Trypsin-like serine proteases"/>
    <property type="match status" value="1"/>
</dbReference>
<protein>
    <recommendedName>
        <fullName evidence="2">Peptidase S1 domain-containing protein</fullName>
    </recommendedName>
</protein>
<dbReference type="AlphaFoldDB" id="A0AAU9X0N2"/>
<dbReference type="PANTHER" id="PTHR24253:SF153">
    <property type="entry name" value="SERINE PROTEASE HEPSIN"/>
    <property type="match status" value="1"/>
</dbReference>
<dbReference type="Pfam" id="PF00089">
    <property type="entry name" value="Trypsin"/>
    <property type="match status" value="1"/>
</dbReference>
<keyword evidence="4" id="KW-1185">Reference proteome</keyword>
<evidence type="ECO:0000256" key="1">
    <source>
        <dbReference type="ARBA" id="ARBA00023157"/>
    </source>
</evidence>
<organism evidence="3 4">
    <name type="scientific">Pocillopora meandrina</name>
    <dbReference type="NCBI Taxonomy" id="46732"/>
    <lineage>
        <taxon>Eukaryota</taxon>
        <taxon>Metazoa</taxon>
        <taxon>Cnidaria</taxon>
        <taxon>Anthozoa</taxon>
        <taxon>Hexacorallia</taxon>
        <taxon>Scleractinia</taxon>
        <taxon>Astrocoeniina</taxon>
        <taxon>Pocilloporidae</taxon>
        <taxon>Pocillopora</taxon>
    </lineage>
</organism>
<dbReference type="InterPro" id="IPR001254">
    <property type="entry name" value="Trypsin_dom"/>
</dbReference>
<dbReference type="GO" id="GO:0004252">
    <property type="term" value="F:serine-type endopeptidase activity"/>
    <property type="evidence" value="ECO:0007669"/>
    <property type="project" value="InterPro"/>
</dbReference>
<reference evidence="3 4" key="1">
    <citation type="submission" date="2022-05" db="EMBL/GenBank/DDBJ databases">
        <authorList>
            <consortium name="Genoscope - CEA"/>
            <person name="William W."/>
        </authorList>
    </citation>
    <scope>NUCLEOTIDE SEQUENCE [LARGE SCALE GENOMIC DNA]</scope>
</reference>
<dbReference type="Gene3D" id="2.40.10.10">
    <property type="entry name" value="Trypsin-like serine proteases"/>
    <property type="match status" value="1"/>
</dbReference>
<comment type="caution">
    <text evidence="3">The sequence shown here is derived from an EMBL/GenBank/DDBJ whole genome shotgun (WGS) entry which is preliminary data.</text>
</comment>
<dbReference type="PROSITE" id="PS50240">
    <property type="entry name" value="TRYPSIN_DOM"/>
    <property type="match status" value="1"/>
</dbReference>
<evidence type="ECO:0000313" key="4">
    <source>
        <dbReference type="Proteomes" id="UP001159428"/>
    </source>
</evidence>
<dbReference type="GO" id="GO:0006508">
    <property type="term" value="P:proteolysis"/>
    <property type="evidence" value="ECO:0007669"/>
    <property type="project" value="InterPro"/>
</dbReference>